<dbReference type="OrthoDB" id="10264738at2759"/>
<dbReference type="Pfam" id="PF00481">
    <property type="entry name" value="PP2C"/>
    <property type="match status" value="1"/>
</dbReference>
<feature type="region of interest" description="Disordered" evidence="10">
    <location>
        <begin position="1"/>
        <end position="31"/>
    </location>
</feature>
<feature type="compositionally biased region" description="Low complexity" evidence="10">
    <location>
        <begin position="21"/>
        <end position="31"/>
    </location>
</feature>
<evidence type="ECO:0000313" key="12">
    <source>
        <dbReference type="EMBL" id="EXC31501.1"/>
    </source>
</evidence>
<keyword evidence="4" id="KW-0479">Metal-binding</keyword>
<dbReference type="SMART" id="SM00331">
    <property type="entry name" value="PP2C_SIG"/>
    <property type="match status" value="1"/>
</dbReference>
<dbReference type="Gene3D" id="3.60.40.10">
    <property type="entry name" value="PPM-type phosphatase domain"/>
    <property type="match status" value="1"/>
</dbReference>
<dbReference type="AlphaFoldDB" id="W9SGN7"/>
<dbReference type="Proteomes" id="UP000030645">
    <property type="component" value="Unassembled WGS sequence"/>
</dbReference>
<evidence type="ECO:0000256" key="6">
    <source>
        <dbReference type="ARBA" id="ARBA00022842"/>
    </source>
</evidence>
<dbReference type="SUPFAM" id="SSF81606">
    <property type="entry name" value="PP2C-like"/>
    <property type="match status" value="1"/>
</dbReference>
<dbReference type="PROSITE" id="PS01032">
    <property type="entry name" value="PPM_1"/>
    <property type="match status" value="1"/>
</dbReference>
<proteinExistence type="inferred from homology"/>
<dbReference type="KEGG" id="mnt:21384903"/>
<dbReference type="InterPro" id="IPR000222">
    <property type="entry name" value="PP2C_BS"/>
</dbReference>
<dbReference type="GO" id="GO:0046872">
    <property type="term" value="F:metal ion binding"/>
    <property type="evidence" value="ECO:0007669"/>
    <property type="project" value="UniProtKB-KW"/>
</dbReference>
<keyword evidence="7 9" id="KW-0904">Protein phosphatase</keyword>
<dbReference type="GO" id="GO:0004722">
    <property type="term" value="F:protein serine/threonine phosphatase activity"/>
    <property type="evidence" value="ECO:0007669"/>
    <property type="project" value="UniProtKB-EC"/>
</dbReference>
<sequence length="403" mass="44246">MNIRKKSKLHSPPARDHRRLSLNSSDSSKISLVKTKRARRIQRMKLQTLDCTCRTEIHFTVAGGGDDISGDGDQKESKKKLEVNGADPLKITVNLSFASTAENNNDGVVLQSFGSETREENVLEGLEGERKYGVVSVIGRRSEMEDAVRAELGFAAKGSKRYDFFGVYDGHGGTYVASACRERLHEVVASEIEHNNSDKELEWEKVMEGCFGKMDEEVKGNAAARTVGATAVVAVVEEGEVVVANCGDCRAVMSRAGLPLALSTDHKPERADELERIEAAGGRVINWNGYRVLGVLSTSRSIGDQHLRPFVISKPEVTVTKRTEEDEFMILASDGLWDVLSNEVACKVVKKCLEGQIRRRFSKEIAVNDRNRASEAAAVLAELATARGSRDNISVIVVDLRKP</sequence>
<reference evidence="13" key="1">
    <citation type="submission" date="2013-01" db="EMBL/GenBank/DDBJ databases">
        <title>Draft Genome Sequence of a Mulberry Tree, Morus notabilis C.K. Schneid.</title>
        <authorList>
            <person name="He N."/>
            <person name="Zhao S."/>
        </authorList>
    </citation>
    <scope>NUCLEOTIDE SEQUENCE</scope>
</reference>
<dbReference type="EC" id="3.1.3.16" evidence="3"/>
<evidence type="ECO:0000256" key="7">
    <source>
        <dbReference type="ARBA" id="ARBA00022912"/>
    </source>
</evidence>
<comment type="similarity">
    <text evidence="9">Belongs to the PP2C family.</text>
</comment>
<evidence type="ECO:0000256" key="1">
    <source>
        <dbReference type="ARBA" id="ARBA00001936"/>
    </source>
</evidence>
<evidence type="ECO:0000256" key="5">
    <source>
        <dbReference type="ARBA" id="ARBA00022801"/>
    </source>
</evidence>
<evidence type="ECO:0000256" key="3">
    <source>
        <dbReference type="ARBA" id="ARBA00013081"/>
    </source>
</evidence>
<evidence type="ECO:0000256" key="2">
    <source>
        <dbReference type="ARBA" id="ARBA00001946"/>
    </source>
</evidence>
<keyword evidence="6" id="KW-0460">Magnesium</keyword>
<dbReference type="PROSITE" id="PS51746">
    <property type="entry name" value="PPM_2"/>
    <property type="match status" value="1"/>
</dbReference>
<organism evidence="12 13">
    <name type="scientific">Morus notabilis</name>
    <dbReference type="NCBI Taxonomy" id="981085"/>
    <lineage>
        <taxon>Eukaryota</taxon>
        <taxon>Viridiplantae</taxon>
        <taxon>Streptophyta</taxon>
        <taxon>Embryophyta</taxon>
        <taxon>Tracheophyta</taxon>
        <taxon>Spermatophyta</taxon>
        <taxon>Magnoliopsida</taxon>
        <taxon>eudicotyledons</taxon>
        <taxon>Gunneridae</taxon>
        <taxon>Pentapetalae</taxon>
        <taxon>rosids</taxon>
        <taxon>fabids</taxon>
        <taxon>Rosales</taxon>
        <taxon>Moraceae</taxon>
        <taxon>Moreae</taxon>
        <taxon>Morus</taxon>
    </lineage>
</organism>
<dbReference type="eggNOG" id="KOG0698">
    <property type="taxonomic scope" value="Eukaryota"/>
</dbReference>
<dbReference type="InterPro" id="IPR001932">
    <property type="entry name" value="PPM-type_phosphatase-like_dom"/>
</dbReference>
<comment type="cofactor">
    <cofactor evidence="1">
        <name>Mn(2+)</name>
        <dbReference type="ChEBI" id="CHEBI:29035"/>
    </cofactor>
</comment>
<evidence type="ECO:0000313" key="13">
    <source>
        <dbReference type="Proteomes" id="UP000030645"/>
    </source>
</evidence>
<name>W9SGN7_9ROSA</name>
<dbReference type="CDD" id="cd00143">
    <property type="entry name" value="PP2Cc"/>
    <property type="match status" value="1"/>
</dbReference>
<gene>
    <name evidence="12" type="ORF">L484_001297</name>
</gene>
<dbReference type="EMBL" id="KE346259">
    <property type="protein sequence ID" value="EXC31501.1"/>
    <property type="molecule type" value="Genomic_DNA"/>
</dbReference>
<protein>
    <recommendedName>
        <fullName evidence="3">protein-serine/threonine phosphatase</fullName>
        <ecNumber evidence="3">3.1.3.16</ecNumber>
    </recommendedName>
</protein>
<keyword evidence="8" id="KW-0464">Manganese</keyword>
<dbReference type="PANTHER" id="PTHR47992">
    <property type="entry name" value="PROTEIN PHOSPHATASE"/>
    <property type="match status" value="1"/>
</dbReference>
<evidence type="ECO:0000256" key="4">
    <source>
        <dbReference type="ARBA" id="ARBA00022723"/>
    </source>
</evidence>
<comment type="cofactor">
    <cofactor evidence="2">
        <name>Mg(2+)</name>
        <dbReference type="ChEBI" id="CHEBI:18420"/>
    </cofactor>
</comment>
<dbReference type="InterPro" id="IPR036457">
    <property type="entry name" value="PPM-type-like_dom_sf"/>
</dbReference>
<accession>W9SGN7</accession>
<keyword evidence="13" id="KW-1185">Reference proteome</keyword>
<dbReference type="SMART" id="SM00332">
    <property type="entry name" value="PP2Cc"/>
    <property type="match status" value="1"/>
</dbReference>
<dbReference type="FunFam" id="3.60.40.10:FF:000041">
    <property type="entry name" value="Protein phosphatase 2C 51"/>
    <property type="match status" value="1"/>
</dbReference>
<evidence type="ECO:0000256" key="9">
    <source>
        <dbReference type="RuleBase" id="RU003465"/>
    </source>
</evidence>
<keyword evidence="5 9" id="KW-0378">Hydrolase</keyword>
<dbReference type="InterPro" id="IPR015655">
    <property type="entry name" value="PP2C"/>
</dbReference>
<evidence type="ECO:0000256" key="10">
    <source>
        <dbReference type="SAM" id="MobiDB-lite"/>
    </source>
</evidence>
<feature type="domain" description="PPM-type phosphatase" evidence="11">
    <location>
        <begin position="131"/>
        <end position="400"/>
    </location>
</feature>
<evidence type="ECO:0000259" key="11">
    <source>
        <dbReference type="PROSITE" id="PS51746"/>
    </source>
</evidence>
<evidence type="ECO:0000256" key="8">
    <source>
        <dbReference type="ARBA" id="ARBA00023211"/>
    </source>
</evidence>